<keyword evidence="3" id="KW-1185">Reference proteome</keyword>
<dbReference type="AlphaFoldDB" id="L7ETY3"/>
<dbReference type="EMBL" id="AEJB01000630">
    <property type="protein sequence ID" value="ELP62146.1"/>
    <property type="molecule type" value="Genomic_DNA"/>
</dbReference>
<dbReference type="PATRIC" id="fig|698760.3.peg.8908"/>
<evidence type="ECO:0000256" key="1">
    <source>
        <dbReference type="SAM" id="MobiDB-lite"/>
    </source>
</evidence>
<comment type="caution">
    <text evidence="2">The sequence shown here is derived from an EMBL/GenBank/DDBJ whole genome shotgun (WGS) entry which is preliminary data.</text>
</comment>
<name>L7ETY3_STRT8</name>
<sequence length="144" mass="15131">MWRDADAVDAAALEAAQAQQTAFPGEHVAGQIVADLALEERLRRIEQQIREARSEAITRRGSSSPCPIPGPEFIIAAGDLASAVGLVPVPRGSGHADQHHPRGTEPGLLPQAARGGLQARPGVLWALLREGRVFTSAPPVTQAA</sequence>
<reference evidence="2 3" key="1">
    <citation type="journal article" date="2011" name="Plasmid">
        <title>Streptomyces turgidiscabies Car8 contains a modular pathogenicity island that shares virulence genes with other actinobacterial plant pathogens.</title>
        <authorList>
            <person name="Huguet-Tapia J.C."/>
            <person name="Badger J.H."/>
            <person name="Loria R."/>
            <person name="Pettis G.S."/>
        </authorList>
    </citation>
    <scope>NUCLEOTIDE SEQUENCE [LARGE SCALE GENOMIC DNA]</scope>
    <source>
        <strain evidence="2 3">Car8</strain>
    </source>
</reference>
<gene>
    <name evidence="2" type="ORF">STRTUCAR8_00210</name>
</gene>
<proteinExistence type="predicted"/>
<organism evidence="2 3">
    <name type="scientific">Streptomyces turgidiscabies (strain Car8)</name>
    <dbReference type="NCBI Taxonomy" id="698760"/>
    <lineage>
        <taxon>Bacteria</taxon>
        <taxon>Bacillati</taxon>
        <taxon>Actinomycetota</taxon>
        <taxon>Actinomycetes</taxon>
        <taxon>Kitasatosporales</taxon>
        <taxon>Streptomycetaceae</taxon>
        <taxon>Streptomyces</taxon>
    </lineage>
</organism>
<protein>
    <submittedName>
        <fullName evidence="2">Uncharacterized protein</fullName>
    </submittedName>
</protein>
<accession>L7ETY3</accession>
<feature type="compositionally biased region" description="Basic and acidic residues" evidence="1">
    <location>
        <begin position="94"/>
        <end position="103"/>
    </location>
</feature>
<evidence type="ECO:0000313" key="2">
    <source>
        <dbReference type="EMBL" id="ELP62146.1"/>
    </source>
</evidence>
<dbReference type="Proteomes" id="UP000010931">
    <property type="component" value="Unassembled WGS sequence"/>
</dbReference>
<feature type="region of interest" description="Disordered" evidence="1">
    <location>
        <begin position="91"/>
        <end position="112"/>
    </location>
</feature>
<evidence type="ECO:0000313" key="3">
    <source>
        <dbReference type="Proteomes" id="UP000010931"/>
    </source>
</evidence>